<keyword evidence="1" id="KW-0408">Iron</keyword>
<keyword evidence="4" id="KW-1185">Reference proteome</keyword>
<dbReference type="SMART" id="SM00899">
    <property type="entry name" value="FeoA"/>
    <property type="match status" value="1"/>
</dbReference>
<dbReference type="Proteomes" id="UP000000263">
    <property type="component" value="Chromosome"/>
</dbReference>
<dbReference type="EMBL" id="CP000804">
    <property type="protein sequence ID" value="ABU60287.1"/>
    <property type="molecule type" value="Genomic_DNA"/>
</dbReference>
<name>A7NRU1_ROSCS</name>
<organism evidence="3 4">
    <name type="scientific">Roseiflexus castenholzii (strain DSM 13941 / HLO8)</name>
    <dbReference type="NCBI Taxonomy" id="383372"/>
    <lineage>
        <taxon>Bacteria</taxon>
        <taxon>Bacillati</taxon>
        <taxon>Chloroflexota</taxon>
        <taxon>Chloroflexia</taxon>
        <taxon>Chloroflexales</taxon>
        <taxon>Roseiflexineae</taxon>
        <taxon>Roseiflexaceae</taxon>
        <taxon>Roseiflexus</taxon>
    </lineage>
</organism>
<dbReference type="OrthoDB" id="163764at2"/>
<dbReference type="PANTHER" id="PTHR43151:SF1">
    <property type="entry name" value="SSR2333 PROTEIN"/>
    <property type="match status" value="1"/>
</dbReference>
<dbReference type="KEGG" id="rca:Rcas_4260"/>
<protein>
    <submittedName>
        <fullName evidence="3">FeoA family protein</fullName>
    </submittedName>
</protein>
<gene>
    <name evidence="3" type="ordered locus">Rcas_4260</name>
</gene>
<accession>A7NRU1</accession>
<evidence type="ECO:0000313" key="3">
    <source>
        <dbReference type="EMBL" id="ABU60287.1"/>
    </source>
</evidence>
<dbReference type="STRING" id="383372.Rcas_4260"/>
<dbReference type="eggNOG" id="COG1918">
    <property type="taxonomic scope" value="Bacteria"/>
</dbReference>
<dbReference type="InterPro" id="IPR053184">
    <property type="entry name" value="FeoA-like"/>
</dbReference>
<evidence type="ECO:0000259" key="2">
    <source>
        <dbReference type="SMART" id="SM00899"/>
    </source>
</evidence>
<dbReference type="GO" id="GO:0046914">
    <property type="term" value="F:transition metal ion binding"/>
    <property type="evidence" value="ECO:0007669"/>
    <property type="project" value="InterPro"/>
</dbReference>
<proteinExistence type="predicted"/>
<dbReference type="InterPro" id="IPR038157">
    <property type="entry name" value="FeoA_core_dom"/>
</dbReference>
<dbReference type="InterPro" id="IPR007167">
    <property type="entry name" value="Fe-transptr_FeoA-like"/>
</dbReference>
<evidence type="ECO:0000313" key="4">
    <source>
        <dbReference type="Proteomes" id="UP000000263"/>
    </source>
</evidence>
<dbReference type="AlphaFoldDB" id="A7NRU1"/>
<dbReference type="SUPFAM" id="SSF50037">
    <property type="entry name" value="C-terminal domain of transcriptional repressors"/>
    <property type="match status" value="1"/>
</dbReference>
<dbReference type="InterPro" id="IPR008988">
    <property type="entry name" value="Transcriptional_repressor_C"/>
</dbReference>
<dbReference type="RefSeq" id="WP_012122708.1">
    <property type="nucleotide sequence ID" value="NC_009767.1"/>
</dbReference>
<dbReference type="HOGENOM" id="CLU_150646_6_3_0"/>
<dbReference type="Pfam" id="PF04023">
    <property type="entry name" value="FeoA"/>
    <property type="match status" value="1"/>
</dbReference>
<dbReference type="Gene3D" id="2.30.30.90">
    <property type="match status" value="1"/>
</dbReference>
<evidence type="ECO:0000256" key="1">
    <source>
        <dbReference type="ARBA" id="ARBA00023004"/>
    </source>
</evidence>
<dbReference type="PANTHER" id="PTHR43151">
    <property type="entry name" value="FEOA FAMILY PROTEIN"/>
    <property type="match status" value="1"/>
</dbReference>
<sequence>MHSHNTLPLMFVGQGVRARLVGISGSQRTAHRLAELGFVPGVELSVVADSGSALMVAVGDTRLALGYPLAQALLVAVLEKGAS</sequence>
<reference evidence="3 4" key="1">
    <citation type="submission" date="2007-08" db="EMBL/GenBank/DDBJ databases">
        <title>Complete sequence of Roseiflexus castenholzii DSM 13941.</title>
        <authorList>
            <consortium name="US DOE Joint Genome Institute"/>
            <person name="Copeland A."/>
            <person name="Lucas S."/>
            <person name="Lapidus A."/>
            <person name="Barry K."/>
            <person name="Glavina del Rio T."/>
            <person name="Dalin E."/>
            <person name="Tice H."/>
            <person name="Pitluck S."/>
            <person name="Thompson L.S."/>
            <person name="Brettin T."/>
            <person name="Bruce D."/>
            <person name="Detter J.C."/>
            <person name="Han C."/>
            <person name="Tapia R."/>
            <person name="Schmutz J."/>
            <person name="Larimer F."/>
            <person name="Land M."/>
            <person name="Hauser L."/>
            <person name="Kyrpides N."/>
            <person name="Mikhailova N."/>
            <person name="Bryant D.A."/>
            <person name="Hanada S."/>
            <person name="Tsukatani Y."/>
            <person name="Richardson P."/>
        </authorList>
    </citation>
    <scope>NUCLEOTIDE SEQUENCE [LARGE SCALE GENOMIC DNA]</scope>
    <source>
        <strain evidence="4">DSM 13941 / HLO8</strain>
    </source>
</reference>
<feature type="domain" description="Ferrous iron transporter FeoA-like" evidence="2">
    <location>
        <begin position="5"/>
        <end position="77"/>
    </location>
</feature>